<feature type="region of interest" description="Disordered" evidence="1">
    <location>
        <begin position="1"/>
        <end position="37"/>
    </location>
</feature>
<feature type="region of interest" description="Disordered" evidence="1">
    <location>
        <begin position="52"/>
        <end position="71"/>
    </location>
</feature>
<accession>A0A372MAK4</accession>
<dbReference type="EMBL" id="QUAK01000031">
    <property type="protein sequence ID" value="RFU87433.1"/>
    <property type="molecule type" value="Genomic_DNA"/>
</dbReference>
<dbReference type="Proteomes" id="UP000263094">
    <property type="component" value="Unassembled WGS sequence"/>
</dbReference>
<proteinExistence type="predicted"/>
<dbReference type="RefSeq" id="WP_128555045.1">
    <property type="nucleotide sequence ID" value="NZ_QUAK01000031.1"/>
</dbReference>
<name>A0A372MAK4_9ACTN</name>
<keyword evidence="3" id="KW-1185">Reference proteome</keyword>
<comment type="caution">
    <text evidence="2">The sequence shown here is derived from an EMBL/GenBank/DDBJ whole genome shotgun (WGS) entry which is preliminary data.</text>
</comment>
<organism evidence="2 3">
    <name type="scientific">Streptomyces triticagri</name>
    <dbReference type="NCBI Taxonomy" id="2293568"/>
    <lineage>
        <taxon>Bacteria</taxon>
        <taxon>Bacillati</taxon>
        <taxon>Actinomycetota</taxon>
        <taxon>Actinomycetes</taxon>
        <taxon>Kitasatosporales</taxon>
        <taxon>Streptomycetaceae</taxon>
        <taxon>Streptomyces</taxon>
    </lineage>
</organism>
<dbReference type="AlphaFoldDB" id="A0A372MAK4"/>
<sequence length="411" mass="43893">MHPPAGEPLRPHPDDDAGGEVRSTPPRPPVTDPGVLGALLDRHGWRRRAGAAGRYDRWTPPPGSPAGTSLLVPLRRDFPDSDDLLGEALLALSRSTAPSARAVLVALAVPSDEVCWSRRTTDTAESAPWSCQEQLRGAARQMLLAGSLAMLARAGYYGARHRRQAAASLDALLVGPAAEGRRLTAYLPVESGRPLAVRLHHALCAAREAVDHRRATGGMDAFDSAVEAGVSHELTRAITALVRGSEGARVEFGWAPAAGPPAACPARPEPVEFSPEDLPALREASARYLRIEPSVPVRLTGTVLRLRRPGPSGPGTVRLRVITGAEVTHVRMTLDEQAYRIAGSAHLVGLPLRVEGRLRSRGGFRWLTDATGVTPVGAGSGERDRMLRALRKNLDVLEESSEPDAGHEEQP</sequence>
<evidence type="ECO:0000256" key="1">
    <source>
        <dbReference type="SAM" id="MobiDB-lite"/>
    </source>
</evidence>
<protein>
    <submittedName>
        <fullName evidence="2">Uncharacterized protein</fullName>
    </submittedName>
</protein>
<evidence type="ECO:0000313" key="3">
    <source>
        <dbReference type="Proteomes" id="UP000263094"/>
    </source>
</evidence>
<dbReference type="OrthoDB" id="4331634at2"/>
<evidence type="ECO:0000313" key="2">
    <source>
        <dbReference type="EMBL" id="RFU87433.1"/>
    </source>
</evidence>
<reference evidence="2 3" key="1">
    <citation type="submission" date="2018-08" db="EMBL/GenBank/DDBJ databases">
        <title>Isolation, diversity and antifungal activity of Actinobacteria from wheat.</title>
        <authorList>
            <person name="Han C."/>
        </authorList>
    </citation>
    <scope>NUCLEOTIDE SEQUENCE [LARGE SCALE GENOMIC DNA]</scope>
    <source>
        <strain evidence="2 3">NEAU-YY421</strain>
    </source>
</reference>
<gene>
    <name evidence="2" type="ORF">DY218_07010</name>
</gene>